<dbReference type="PANTHER" id="PTHR43333:SF1">
    <property type="entry name" value="D-ISOMER SPECIFIC 2-HYDROXYACID DEHYDROGENASE NAD-BINDING DOMAIN-CONTAINING PROTEIN"/>
    <property type="match status" value="1"/>
</dbReference>
<evidence type="ECO:0000313" key="5">
    <source>
        <dbReference type="Proteomes" id="UP000239539"/>
    </source>
</evidence>
<evidence type="ECO:0000256" key="2">
    <source>
        <dbReference type="ARBA" id="ARBA00023027"/>
    </source>
</evidence>
<comment type="caution">
    <text evidence="4">The sequence shown here is derived from an EMBL/GenBank/DDBJ whole genome shotgun (WGS) entry which is preliminary data.</text>
</comment>
<dbReference type="RefSeq" id="WP_105929469.1">
    <property type="nucleotide sequence ID" value="NZ_PVNO01000002.1"/>
</dbReference>
<protein>
    <submittedName>
        <fullName evidence="4">D-2-hydroxyacid dehydrogenase</fullName>
    </submittedName>
</protein>
<keyword evidence="1" id="KW-0560">Oxidoreductase</keyword>
<dbReference type="CDD" id="cd05300">
    <property type="entry name" value="2-Hacid_dh_1"/>
    <property type="match status" value="1"/>
</dbReference>
<accession>A0ABX5CSK7</accession>
<dbReference type="InterPro" id="IPR036291">
    <property type="entry name" value="NAD(P)-bd_dom_sf"/>
</dbReference>
<proteinExistence type="predicted"/>
<gene>
    <name evidence="4" type="ORF">C6Y39_00990</name>
</gene>
<name>A0ABX5CSK7_9ALTE</name>
<keyword evidence="5" id="KW-1185">Reference proteome</keyword>
<evidence type="ECO:0000259" key="3">
    <source>
        <dbReference type="Pfam" id="PF02826"/>
    </source>
</evidence>
<evidence type="ECO:0000313" key="4">
    <source>
        <dbReference type="EMBL" id="PRO70569.1"/>
    </source>
</evidence>
<keyword evidence="2" id="KW-0520">NAD</keyword>
<dbReference type="Gene3D" id="3.40.50.720">
    <property type="entry name" value="NAD(P)-binding Rossmann-like Domain"/>
    <property type="match status" value="2"/>
</dbReference>
<dbReference type="Pfam" id="PF02826">
    <property type="entry name" value="2-Hacid_dh_C"/>
    <property type="match status" value="1"/>
</dbReference>
<reference evidence="5" key="1">
    <citation type="journal article" date="2020" name="Int. J. Syst. Evol. Microbiol.">
        <title>Alteromonas alba sp. nov., a marine bacterium isolated from the seawater of the West Pacific Ocean.</title>
        <authorList>
            <person name="Sun C."/>
            <person name="Wu Y.-H."/>
            <person name="Xamxidin M."/>
            <person name="Cheng H."/>
            <person name="Xu X.-W."/>
        </authorList>
    </citation>
    <scope>NUCLEOTIDE SEQUENCE [LARGE SCALE GENOMIC DNA]</scope>
    <source>
        <strain evidence="5">9a2</strain>
    </source>
</reference>
<sequence length="323" mass="35432">MIKLTILSDEAHEIAEALQQKIADSDALRGTNRESLLTIDQVTCHPDQVDTDNVTVLLSDPDLTAVIIDKCSALKWCQSTWAGNAPLLNAGRTDYMLTGLKGIFGKLMREYVFAYLLQHARNLNAFEKNQRAATPKWEASPRVPLNGQTLGVVGLGNIGQALIPVANAFGMKVVGLTRSGNDVKGAERVYTPSEIEAFSGACDHIVNLMPDTPTTQNLLSYEFFNALKPYSIFINAGRGSAVDDEALISGLDKGTLAHAVLDVFRHEPLPPTHRFWHHPNITITAHTAAESQPSDVASVFLENAERYLARLPLKYQFDFAKGY</sequence>
<dbReference type="InterPro" id="IPR006140">
    <property type="entry name" value="D-isomer_DH_NAD-bd"/>
</dbReference>
<organism evidence="4 5">
    <name type="scientific">Alteromonas gracilis</name>
    <dbReference type="NCBI Taxonomy" id="1479524"/>
    <lineage>
        <taxon>Bacteria</taxon>
        <taxon>Pseudomonadati</taxon>
        <taxon>Pseudomonadota</taxon>
        <taxon>Gammaproteobacteria</taxon>
        <taxon>Alteromonadales</taxon>
        <taxon>Alteromonadaceae</taxon>
        <taxon>Alteromonas/Salinimonas group</taxon>
        <taxon>Alteromonas</taxon>
    </lineage>
</organism>
<feature type="domain" description="D-isomer specific 2-hydroxyacid dehydrogenase NAD-binding" evidence="3">
    <location>
        <begin position="113"/>
        <end position="288"/>
    </location>
</feature>
<dbReference type="EMBL" id="PVNO01000002">
    <property type="protein sequence ID" value="PRO70569.1"/>
    <property type="molecule type" value="Genomic_DNA"/>
</dbReference>
<dbReference type="Proteomes" id="UP000239539">
    <property type="component" value="Unassembled WGS sequence"/>
</dbReference>
<dbReference type="PANTHER" id="PTHR43333">
    <property type="entry name" value="2-HACID_DH_C DOMAIN-CONTAINING PROTEIN"/>
    <property type="match status" value="1"/>
</dbReference>
<evidence type="ECO:0000256" key="1">
    <source>
        <dbReference type="ARBA" id="ARBA00023002"/>
    </source>
</evidence>
<dbReference type="SUPFAM" id="SSF51735">
    <property type="entry name" value="NAD(P)-binding Rossmann-fold domains"/>
    <property type="match status" value="1"/>
</dbReference>